<evidence type="ECO:0000259" key="5">
    <source>
        <dbReference type="PROSITE" id="PS51795"/>
    </source>
</evidence>
<protein>
    <recommendedName>
        <fullName evidence="5">FLZ-type domain-containing protein</fullName>
    </recommendedName>
</protein>
<comment type="similarity">
    <text evidence="1">Belongs to the FLZ family.</text>
</comment>
<organism evidence="6">
    <name type="scientific">Oryza sativa subsp. japonica</name>
    <name type="common">Rice</name>
    <dbReference type="NCBI Taxonomy" id="39947"/>
    <lineage>
        <taxon>Eukaryota</taxon>
        <taxon>Viridiplantae</taxon>
        <taxon>Streptophyta</taxon>
        <taxon>Embryophyta</taxon>
        <taxon>Tracheophyta</taxon>
        <taxon>Spermatophyta</taxon>
        <taxon>Magnoliopsida</taxon>
        <taxon>Liliopsida</taxon>
        <taxon>Poales</taxon>
        <taxon>Poaceae</taxon>
        <taxon>BOP clade</taxon>
        <taxon>Oryzoideae</taxon>
        <taxon>Oryzeae</taxon>
        <taxon>Oryzinae</taxon>
        <taxon>Oryza</taxon>
        <taxon>Oryza sativa</taxon>
    </lineage>
</organism>
<evidence type="ECO:0000256" key="3">
    <source>
        <dbReference type="PROSITE-ProRule" id="PRU01131"/>
    </source>
</evidence>
<dbReference type="GO" id="GO:0046872">
    <property type="term" value="F:metal ion binding"/>
    <property type="evidence" value="ECO:0007669"/>
    <property type="project" value="UniProtKB-KW"/>
</dbReference>
<evidence type="ECO:0000256" key="2">
    <source>
        <dbReference type="ARBA" id="ARBA00022723"/>
    </source>
</evidence>
<dbReference type="AlphaFoldDB" id="B9F307"/>
<dbReference type="InterPro" id="IPR007650">
    <property type="entry name" value="Zf-FLZ_dom"/>
</dbReference>
<gene>
    <name evidence="6" type="ORF">OsJ_08403</name>
</gene>
<sequence length="153" mass="16312">MSGKMLGKRQRSQGTMHRTTSMASVPAAAKHGRPPCGGRATTGRRPPPCSLEEAPATAAAADHGGVETAAFLKKLRPVRPRPRPWQGHLHLQRWVARGEVAFCSKECRECVIEYYERKERNCSLTSIKDTPAVSGASGSDQSGASGSETVAAA</sequence>
<dbReference type="Proteomes" id="UP000007752">
    <property type="component" value="Chromosome 2"/>
</dbReference>
<reference evidence="6" key="1">
    <citation type="journal article" date="2005" name="PLoS Biol.">
        <title>The genomes of Oryza sativa: a history of duplications.</title>
        <authorList>
            <person name="Yu J."/>
            <person name="Wang J."/>
            <person name="Lin W."/>
            <person name="Li S."/>
            <person name="Li H."/>
            <person name="Zhou J."/>
            <person name="Ni P."/>
            <person name="Dong W."/>
            <person name="Hu S."/>
            <person name="Zeng C."/>
            <person name="Zhang J."/>
            <person name="Zhang Y."/>
            <person name="Li R."/>
            <person name="Xu Z."/>
            <person name="Li S."/>
            <person name="Li X."/>
            <person name="Zheng H."/>
            <person name="Cong L."/>
            <person name="Lin L."/>
            <person name="Yin J."/>
            <person name="Geng J."/>
            <person name="Li G."/>
            <person name="Shi J."/>
            <person name="Liu J."/>
            <person name="Lv H."/>
            <person name="Li J."/>
            <person name="Wang J."/>
            <person name="Deng Y."/>
            <person name="Ran L."/>
            <person name="Shi X."/>
            <person name="Wang X."/>
            <person name="Wu Q."/>
            <person name="Li C."/>
            <person name="Ren X."/>
            <person name="Wang J."/>
            <person name="Wang X."/>
            <person name="Li D."/>
            <person name="Liu D."/>
            <person name="Zhang X."/>
            <person name="Ji Z."/>
            <person name="Zhao W."/>
            <person name="Sun Y."/>
            <person name="Zhang Z."/>
            <person name="Bao J."/>
            <person name="Han Y."/>
            <person name="Dong L."/>
            <person name="Ji J."/>
            <person name="Chen P."/>
            <person name="Wu S."/>
            <person name="Liu J."/>
            <person name="Xiao Y."/>
            <person name="Bu D."/>
            <person name="Tan J."/>
            <person name="Yang L."/>
            <person name="Ye C."/>
            <person name="Zhang J."/>
            <person name="Xu J."/>
            <person name="Zhou Y."/>
            <person name="Yu Y."/>
            <person name="Zhang B."/>
            <person name="Zhuang S."/>
            <person name="Wei H."/>
            <person name="Liu B."/>
            <person name="Lei M."/>
            <person name="Yu H."/>
            <person name="Li Y."/>
            <person name="Xu H."/>
            <person name="Wei S."/>
            <person name="He X."/>
            <person name="Fang L."/>
            <person name="Zhang Z."/>
            <person name="Zhang Y."/>
            <person name="Huang X."/>
            <person name="Su Z."/>
            <person name="Tong W."/>
            <person name="Li J."/>
            <person name="Tong Z."/>
            <person name="Li S."/>
            <person name="Ye J."/>
            <person name="Wang L."/>
            <person name="Fang L."/>
            <person name="Lei T."/>
            <person name="Chen C."/>
            <person name="Chen H."/>
            <person name="Xu Z."/>
            <person name="Li H."/>
            <person name="Huang H."/>
            <person name="Zhang F."/>
            <person name="Xu H."/>
            <person name="Li N."/>
            <person name="Zhao C."/>
            <person name="Li S."/>
            <person name="Dong L."/>
            <person name="Huang Y."/>
            <person name="Li L."/>
            <person name="Xi Y."/>
            <person name="Qi Q."/>
            <person name="Li W."/>
            <person name="Zhang B."/>
            <person name="Hu W."/>
            <person name="Zhang Y."/>
            <person name="Tian X."/>
            <person name="Jiao Y."/>
            <person name="Liang X."/>
            <person name="Jin J."/>
            <person name="Gao L."/>
            <person name="Zheng W."/>
            <person name="Hao B."/>
            <person name="Liu S."/>
            <person name="Wang W."/>
            <person name="Yuan L."/>
            <person name="Cao M."/>
            <person name="McDermott J."/>
            <person name="Samudrala R."/>
            <person name="Wang J."/>
            <person name="Wong G.K."/>
            <person name="Yang H."/>
        </authorList>
    </citation>
    <scope>NUCLEOTIDE SEQUENCE [LARGE SCALE GENOMIC DNA]</scope>
</reference>
<evidence type="ECO:0000313" key="6">
    <source>
        <dbReference type="EMBL" id="EEE57814.1"/>
    </source>
</evidence>
<feature type="region of interest" description="Disordered" evidence="4">
    <location>
        <begin position="1"/>
        <end position="52"/>
    </location>
</feature>
<feature type="domain" description="FLZ-type" evidence="5">
    <location>
        <begin position="70"/>
        <end position="119"/>
    </location>
</feature>
<feature type="compositionally biased region" description="Low complexity" evidence="4">
    <location>
        <begin position="134"/>
        <end position="147"/>
    </location>
</feature>
<feature type="region of interest" description="Disordered" evidence="4">
    <location>
        <begin position="126"/>
        <end position="153"/>
    </location>
</feature>
<reference evidence="6" key="2">
    <citation type="submission" date="2008-12" db="EMBL/GenBank/DDBJ databases">
        <title>Improved gene annotation of the rice (Oryza sativa) genomes.</title>
        <authorList>
            <person name="Wang J."/>
            <person name="Li R."/>
            <person name="Fan W."/>
            <person name="Huang Q."/>
            <person name="Zhang J."/>
            <person name="Zhou Y."/>
            <person name="Hu Y."/>
            <person name="Zi S."/>
            <person name="Li J."/>
            <person name="Ni P."/>
            <person name="Zheng H."/>
            <person name="Zhang Y."/>
            <person name="Zhao M."/>
            <person name="Hao Q."/>
            <person name="McDermott J."/>
            <person name="Samudrala R."/>
            <person name="Kristiansen K."/>
            <person name="Wong G.K.-S."/>
        </authorList>
    </citation>
    <scope>NUCLEOTIDE SEQUENCE</scope>
</reference>
<keyword evidence="2" id="KW-0479">Metal-binding</keyword>
<feature type="zinc finger region" description="FLZ-type" evidence="3">
    <location>
        <begin position="70"/>
        <end position="119"/>
    </location>
</feature>
<feature type="compositionally biased region" description="Basic residues" evidence="4">
    <location>
        <begin position="1"/>
        <end position="11"/>
    </location>
</feature>
<dbReference type="PROSITE" id="PS51795">
    <property type="entry name" value="ZF_FLZ"/>
    <property type="match status" value="1"/>
</dbReference>
<evidence type="ECO:0000256" key="1">
    <source>
        <dbReference type="ARBA" id="ARBA00009374"/>
    </source>
</evidence>
<dbReference type="EMBL" id="CM000139">
    <property type="protein sequence ID" value="EEE57814.1"/>
    <property type="molecule type" value="Genomic_DNA"/>
</dbReference>
<proteinExistence type="inferred from homology"/>
<accession>B9F307</accession>
<name>B9F307_ORYSJ</name>
<evidence type="ECO:0000256" key="4">
    <source>
        <dbReference type="SAM" id="MobiDB-lite"/>
    </source>
</evidence>
<dbReference type="Pfam" id="PF04570">
    <property type="entry name" value="zf-FLZ"/>
    <property type="match status" value="1"/>
</dbReference>
<feature type="compositionally biased region" description="Polar residues" evidence="4">
    <location>
        <begin position="12"/>
        <end position="23"/>
    </location>
</feature>